<feature type="compositionally biased region" description="Polar residues" evidence="1">
    <location>
        <begin position="178"/>
        <end position="192"/>
    </location>
</feature>
<evidence type="ECO:0000256" key="1">
    <source>
        <dbReference type="SAM" id="MobiDB-lite"/>
    </source>
</evidence>
<evidence type="ECO:0000313" key="3">
    <source>
        <dbReference type="Proteomes" id="UP001159641"/>
    </source>
</evidence>
<feature type="compositionally biased region" description="Low complexity" evidence="1">
    <location>
        <begin position="152"/>
        <end position="168"/>
    </location>
</feature>
<protein>
    <submittedName>
        <fullName evidence="2">Uncharacterized protein</fullName>
    </submittedName>
</protein>
<feature type="region of interest" description="Disordered" evidence="1">
    <location>
        <begin position="110"/>
        <end position="192"/>
    </location>
</feature>
<sequence>MNKDADVENGLEDTGKGKGILENRDSEFLAWVLVKQDERQELIIQFSNMEVTDDFEKIGFGGVRGSRMIGIGSREHGKRNTGGCSFDDYFYKEKPRNGMEAGQASVVREVEKNRGRKRGNVSFKASGRDDRARISCPSTSHLFPATPPPPVSMGLQPLPSPPLSTLRSEQLDQARKAPSSSISSDMGNSQVH</sequence>
<proteinExistence type="predicted"/>
<name>A0AB34H7K3_ESCRO</name>
<accession>A0AB34H7K3</accession>
<organism evidence="2 3">
    <name type="scientific">Eschrichtius robustus</name>
    <name type="common">California gray whale</name>
    <name type="synonym">Eschrichtius gibbosus</name>
    <dbReference type="NCBI Taxonomy" id="9764"/>
    <lineage>
        <taxon>Eukaryota</taxon>
        <taxon>Metazoa</taxon>
        <taxon>Chordata</taxon>
        <taxon>Craniata</taxon>
        <taxon>Vertebrata</taxon>
        <taxon>Euteleostomi</taxon>
        <taxon>Mammalia</taxon>
        <taxon>Eutheria</taxon>
        <taxon>Laurasiatheria</taxon>
        <taxon>Artiodactyla</taxon>
        <taxon>Whippomorpha</taxon>
        <taxon>Cetacea</taxon>
        <taxon>Mysticeti</taxon>
        <taxon>Eschrichtiidae</taxon>
        <taxon>Eschrichtius</taxon>
    </lineage>
</organism>
<dbReference type="AlphaFoldDB" id="A0AB34H7K3"/>
<dbReference type="Proteomes" id="UP001159641">
    <property type="component" value="Unassembled WGS sequence"/>
</dbReference>
<gene>
    <name evidence="2" type="ORF">J1605_000505</name>
</gene>
<evidence type="ECO:0000313" key="2">
    <source>
        <dbReference type="EMBL" id="KAJ8787162.1"/>
    </source>
</evidence>
<comment type="caution">
    <text evidence="2">The sequence shown here is derived from an EMBL/GenBank/DDBJ whole genome shotgun (WGS) entry which is preliminary data.</text>
</comment>
<keyword evidence="3" id="KW-1185">Reference proteome</keyword>
<dbReference type="EMBL" id="JAIQCJ010001832">
    <property type="protein sequence ID" value="KAJ8787162.1"/>
    <property type="molecule type" value="Genomic_DNA"/>
</dbReference>
<reference evidence="2 3" key="1">
    <citation type="submission" date="2022-11" db="EMBL/GenBank/DDBJ databases">
        <title>Whole genome sequence of Eschrichtius robustus ER-17-0199.</title>
        <authorList>
            <person name="Bruniche-Olsen A."/>
            <person name="Black A.N."/>
            <person name="Fields C.J."/>
            <person name="Walden K."/>
            <person name="Dewoody J.A."/>
        </authorList>
    </citation>
    <scope>NUCLEOTIDE SEQUENCE [LARGE SCALE GENOMIC DNA]</scope>
    <source>
        <strain evidence="2">ER-17-0199</strain>
        <tissue evidence="2">Blubber</tissue>
    </source>
</reference>